<evidence type="ECO:0000313" key="3">
    <source>
        <dbReference type="EMBL" id="BAH08412.1"/>
    </source>
</evidence>
<name>B9DXG9_CLOK1</name>
<dbReference type="PANTHER" id="PTHR47245:SF2">
    <property type="entry name" value="PEPTIDYL-PROLYL CIS-TRANS ISOMERASE HP_0175-RELATED"/>
    <property type="match status" value="1"/>
</dbReference>
<dbReference type="PROSITE" id="PS01096">
    <property type="entry name" value="PPIC_PPIASE_1"/>
    <property type="match status" value="1"/>
</dbReference>
<evidence type="ECO:0000259" key="2">
    <source>
        <dbReference type="PROSITE" id="PS50198"/>
    </source>
</evidence>
<dbReference type="AlphaFoldDB" id="B9DXG9"/>
<dbReference type="EMBL" id="AP009049">
    <property type="protein sequence ID" value="BAH08412.1"/>
    <property type="molecule type" value="Genomic_DNA"/>
</dbReference>
<dbReference type="InterPro" id="IPR027304">
    <property type="entry name" value="Trigger_fact/SurA_dom_sf"/>
</dbReference>
<keyword evidence="1" id="KW-0697">Rotamase</keyword>
<dbReference type="InterPro" id="IPR023058">
    <property type="entry name" value="PPIase_PpiC_CS"/>
</dbReference>
<dbReference type="Pfam" id="PF00639">
    <property type="entry name" value="Rotamase"/>
    <property type="match status" value="1"/>
</dbReference>
<dbReference type="PROSITE" id="PS50198">
    <property type="entry name" value="PPIC_PPIASE_2"/>
    <property type="match status" value="1"/>
</dbReference>
<accession>B9DXG9</accession>
<gene>
    <name evidence="3" type="ordered locus">CKR_3361</name>
</gene>
<keyword evidence="1" id="KW-0413">Isomerase</keyword>
<evidence type="ECO:0000256" key="1">
    <source>
        <dbReference type="PROSITE-ProRule" id="PRU00278"/>
    </source>
</evidence>
<dbReference type="Proteomes" id="UP000007969">
    <property type="component" value="Chromosome"/>
</dbReference>
<dbReference type="HOGENOM" id="CLU_034646_1_2_9"/>
<proteinExistence type="predicted"/>
<dbReference type="Gene3D" id="1.10.8.1040">
    <property type="match status" value="1"/>
</dbReference>
<evidence type="ECO:0000313" key="4">
    <source>
        <dbReference type="Proteomes" id="UP000007969"/>
    </source>
</evidence>
<dbReference type="GO" id="GO:0003755">
    <property type="term" value="F:peptidyl-prolyl cis-trans isomerase activity"/>
    <property type="evidence" value="ECO:0007669"/>
    <property type="project" value="UniProtKB-KW"/>
</dbReference>
<dbReference type="SUPFAM" id="SSF109998">
    <property type="entry name" value="Triger factor/SurA peptide-binding domain-like"/>
    <property type="match status" value="1"/>
</dbReference>
<dbReference type="InterPro" id="IPR050245">
    <property type="entry name" value="PrsA_foldase"/>
</dbReference>
<dbReference type="SUPFAM" id="SSF54534">
    <property type="entry name" value="FKBP-like"/>
    <property type="match status" value="1"/>
</dbReference>
<dbReference type="PANTHER" id="PTHR47245">
    <property type="entry name" value="PEPTIDYLPROLYL ISOMERASE"/>
    <property type="match status" value="1"/>
</dbReference>
<dbReference type="Gene3D" id="3.10.50.40">
    <property type="match status" value="1"/>
</dbReference>
<sequence length="258" mass="30089">MSYKLYLRRKCMQNNVLAIVNNVEITENDFKNVVKRFPAERQQYFNTDEGKKQLLDEIISFELFYNYGKEIELEKDRDYLVKLETTKKELLIQETISKIMENIKVTDKEVEDYYTNNKSMYKKPENITARHILVDSFEKAAQISNEIKKGLSFEDAAKKYSSCPSKAQGGNLGNFTRGQMVPEFETAAFQLEIGILSKPVKTQFGYHLIKVEKKEKDSIKGFDKVKNAIKNGLLQEKRTLEYSKCINNLKDKYPIEIK</sequence>
<dbReference type="KEGG" id="ckr:CKR_3361"/>
<organism evidence="3 4">
    <name type="scientific">Clostridium kluyveri (strain NBRC 12016)</name>
    <dbReference type="NCBI Taxonomy" id="583346"/>
    <lineage>
        <taxon>Bacteria</taxon>
        <taxon>Bacillati</taxon>
        <taxon>Bacillota</taxon>
        <taxon>Clostridia</taxon>
        <taxon>Eubacteriales</taxon>
        <taxon>Clostridiaceae</taxon>
        <taxon>Clostridium</taxon>
    </lineage>
</organism>
<dbReference type="InterPro" id="IPR046357">
    <property type="entry name" value="PPIase_dom_sf"/>
</dbReference>
<feature type="domain" description="PpiC" evidence="2">
    <location>
        <begin position="124"/>
        <end position="213"/>
    </location>
</feature>
<reference evidence="4" key="1">
    <citation type="submission" date="2005-09" db="EMBL/GenBank/DDBJ databases">
        <title>Complete genome sequence of Clostridium kluyveri and comparative genomics of Clostridia species.</title>
        <authorList>
            <person name="Inui M."/>
            <person name="Nonaka H."/>
            <person name="Shinoda Y."/>
            <person name="Ikenaga Y."/>
            <person name="Abe M."/>
            <person name="Naito K."/>
            <person name="Vertes A.A."/>
            <person name="Yukawa H."/>
        </authorList>
    </citation>
    <scope>NUCLEOTIDE SEQUENCE [LARGE SCALE GENOMIC DNA]</scope>
    <source>
        <strain evidence="4">NBRC 12016</strain>
    </source>
</reference>
<protein>
    <recommendedName>
        <fullName evidence="2">PpiC domain-containing protein</fullName>
    </recommendedName>
</protein>
<dbReference type="InterPro" id="IPR000297">
    <property type="entry name" value="PPIase_PpiC"/>
</dbReference>